<gene>
    <name evidence="7" type="ORF">BST15_03190</name>
    <name evidence="6" type="ORF">WR43_01670</name>
</gene>
<dbReference type="InterPro" id="IPR027291">
    <property type="entry name" value="Glyco_hydro_38_N_sf"/>
</dbReference>
<dbReference type="InterPro" id="IPR011013">
    <property type="entry name" value="Gal_mutarotase_sf_dom"/>
</dbReference>
<dbReference type="InterPro" id="IPR015341">
    <property type="entry name" value="Glyco_hydro_38_cen"/>
</dbReference>
<dbReference type="InterPro" id="IPR013783">
    <property type="entry name" value="Ig-like_fold"/>
</dbReference>
<dbReference type="Pfam" id="PF09261">
    <property type="entry name" value="Alpha-mann_mid"/>
    <property type="match status" value="1"/>
</dbReference>
<dbReference type="Pfam" id="PF01074">
    <property type="entry name" value="Glyco_hydro_38N"/>
    <property type="match status" value="1"/>
</dbReference>
<comment type="caution">
    <text evidence="6">The sequence shown here is derived from an EMBL/GenBank/DDBJ whole genome shotgun (WGS) entry which is preliminary data.</text>
</comment>
<dbReference type="Gene3D" id="3.20.110.10">
    <property type="entry name" value="Glycoside hydrolase 38, N terminal domain"/>
    <property type="match status" value="1"/>
</dbReference>
<keyword evidence="4" id="KW-0326">Glycosidase</keyword>
<dbReference type="InterPro" id="IPR028995">
    <property type="entry name" value="Glyco_hydro_57/38_cen_sf"/>
</dbReference>
<dbReference type="Pfam" id="PF10633">
    <property type="entry name" value="NPCBM_assoc"/>
    <property type="match status" value="1"/>
</dbReference>
<dbReference type="InterPro" id="IPR018905">
    <property type="entry name" value="A-galactase_NEW3"/>
</dbReference>
<dbReference type="GO" id="GO:0009313">
    <property type="term" value="P:oligosaccharide catabolic process"/>
    <property type="evidence" value="ECO:0007669"/>
    <property type="project" value="TreeGrafter"/>
</dbReference>
<dbReference type="EMBL" id="MVHH01000003">
    <property type="protein sequence ID" value="ORA00775.1"/>
    <property type="molecule type" value="Genomic_DNA"/>
</dbReference>
<evidence type="ECO:0000256" key="4">
    <source>
        <dbReference type="ARBA" id="ARBA00023295"/>
    </source>
</evidence>
<dbReference type="SUPFAM" id="SSF74650">
    <property type="entry name" value="Galactose mutarotase-like"/>
    <property type="match status" value="2"/>
</dbReference>
<dbReference type="OrthoDB" id="1049785at2"/>
<evidence type="ECO:0000313" key="6">
    <source>
        <dbReference type="EMBL" id="KKC01201.1"/>
    </source>
</evidence>
<dbReference type="Gene3D" id="2.70.98.30">
    <property type="entry name" value="Golgi alpha-mannosidase II, domain 4"/>
    <property type="match status" value="2"/>
</dbReference>
<dbReference type="EMBL" id="LASW01000003">
    <property type="protein sequence ID" value="KKC01201.1"/>
    <property type="molecule type" value="Genomic_DNA"/>
</dbReference>
<dbReference type="CDD" id="cd10786">
    <property type="entry name" value="GH38N_AMII_like"/>
    <property type="match status" value="1"/>
</dbReference>
<keyword evidence="2" id="KW-0479">Metal-binding</keyword>
<evidence type="ECO:0000256" key="3">
    <source>
        <dbReference type="ARBA" id="ARBA00022801"/>
    </source>
</evidence>
<dbReference type="GO" id="GO:0004559">
    <property type="term" value="F:alpha-mannosidase activity"/>
    <property type="evidence" value="ECO:0007669"/>
    <property type="project" value="InterPro"/>
</dbReference>
<protein>
    <submittedName>
        <fullName evidence="6">Alpha-mannosidase</fullName>
    </submittedName>
</protein>
<reference evidence="6" key="2">
    <citation type="submission" date="2015-04" db="EMBL/GenBank/DDBJ databases">
        <title>Genome sequence of Mycobacterium arupense strain GUC1.</title>
        <authorList>
            <person name="Greninger A.L."/>
            <person name="Cunningham G."/>
            <person name="Chiu C.Y."/>
            <person name="Miller S."/>
        </authorList>
    </citation>
    <scope>NUCLEOTIDE SEQUENCE</scope>
    <source>
        <strain evidence="6">GUC1</strain>
    </source>
</reference>
<keyword evidence="9" id="KW-1185">Reference proteome</keyword>
<feature type="domain" description="Glycoside hydrolase family 38 central" evidence="5">
    <location>
        <begin position="388"/>
        <end position="466"/>
    </location>
</feature>
<organism evidence="6 8">
    <name type="scientific">Mycolicibacter arupensis</name>
    <dbReference type="NCBI Taxonomy" id="342002"/>
    <lineage>
        <taxon>Bacteria</taxon>
        <taxon>Bacillati</taxon>
        <taxon>Actinomycetota</taxon>
        <taxon>Actinomycetes</taxon>
        <taxon>Mycobacteriales</taxon>
        <taxon>Mycobacteriaceae</taxon>
        <taxon>Mycolicibacter</taxon>
    </lineage>
</organism>
<evidence type="ECO:0000313" key="9">
    <source>
        <dbReference type="Proteomes" id="UP000192327"/>
    </source>
</evidence>
<comment type="similarity">
    <text evidence="1">Belongs to the glycosyl hydrolase 38 family.</text>
</comment>
<keyword evidence="3" id="KW-0378">Hydrolase</keyword>
<evidence type="ECO:0000256" key="2">
    <source>
        <dbReference type="ARBA" id="ARBA00022723"/>
    </source>
</evidence>
<dbReference type="GO" id="GO:0030246">
    <property type="term" value="F:carbohydrate binding"/>
    <property type="evidence" value="ECO:0007669"/>
    <property type="project" value="InterPro"/>
</dbReference>
<dbReference type="RefSeq" id="WP_046187873.1">
    <property type="nucleotide sequence ID" value="NZ_JACKUJ010000044.1"/>
</dbReference>
<dbReference type="Gene3D" id="2.60.40.10">
    <property type="entry name" value="Immunoglobulins"/>
    <property type="match status" value="1"/>
</dbReference>
<dbReference type="InterPro" id="IPR037094">
    <property type="entry name" value="Glyco_hydro_38_cen_sf"/>
</dbReference>
<name>A0A0F5N2I4_9MYCO</name>
<dbReference type="STRING" id="342002.BST15_03190"/>
<evidence type="ECO:0000256" key="1">
    <source>
        <dbReference type="ARBA" id="ARBA00009792"/>
    </source>
</evidence>
<dbReference type="GO" id="GO:0046872">
    <property type="term" value="F:metal ion binding"/>
    <property type="evidence" value="ECO:0007669"/>
    <property type="project" value="UniProtKB-KW"/>
</dbReference>
<dbReference type="GO" id="GO:0006013">
    <property type="term" value="P:mannose metabolic process"/>
    <property type="evidence" value="ECO:0007669"/>
    <property type="project" value="InterPro"/>
</dbReference>
<dbReference type="Proteomes" id="UP000034416">
    <property type="component" value="Unassembled WGS sequence"/>
</dbReference>
<dbReference type="PANTHER" id="PTHR46017">
    <property type="entry name" value="ALPHA-MANNOSIDASE 2C1"/>
    <property type="match status" value="1"/>
</dbReference>
<dbReference type="PATRIC" id="fig|342002.3.peg.569"/>
<dbReference type="SMART" id="SM00872">
    <property type="entry name" value="Alpha-mann_mid"/>
    <property type="match status" value="1"/>
</dbReference>
<proteinExistence type="inferred from homology"/>
<dbReference type="PANTHER" id="PTHR46017:SF1">
    <property type="entry name" value="ALPHA-MANNOSIDASE 2C1"/>
    <property type="match status" value="1"/>
</dbReference>
<reference evidence="7 9" key="3">
    <citation type="submission" date="2016-12" db="EMBL/GenBank/DDBJ databases">
        <title>The new phylogeny of genus Mycobacterium.</title>
        <authorList>
            <person name="Tortoli E."/>
            <person name="Trovato A."/>
            <person name="Cirillo D.M."/>
        </authorList>
    </citation>
    <scope>NUCLEOTIDE SEQUENCE [LARGE SCALE GENOMIC DNA]</scope>
    <source>
        <strain evidence="7 9">DSM 44942</strain>
    </source>
</reference>
<dbReference type="InterPro" id="IPR000602">
    <property type="entry name" value="Glyco_hydro_38_N"/>
</dbReference>
<dbReference type="InterPro" id="IPR011330">
    <property type="entry name" value="Glyco_hydro/deAcase_b/a-brl"/>
</dbReference>
<evidence type="ECO:0000259" key="5">
    <source>
        <dbReference type="SMART" id="SM00872"/>
    </source>
</evidence>
<evidence type="ECO:0000313" key="8">
    <source>
        <dbReference type="Proteomes" id="UP000034416"/>
    </source>
</evidence>
<sequence length="1389" mass="148582">MRILEVESTEKFVGPASAPLQLVRVGYCDAQEPTPVRIEGAGLAGDAVAEPGAGVIEVPVQVANPVPGQRHDARVNGSAFTFTVAEPGWTLFMVGHFHYDPVWWNTQANYTSVWTESPLGACRQTNGFTLVRGHLDWARDNPEYKFVLAEVDYLKPYWDTHPQDRAELRRLIAQGRVEVLGGSYNEPSTNLTDAETTIRNLVAGMGFQRDIMGAHPATAWQLDVFGHDPQFPGLVADAGLSSSAWARGPFHQWGPMADHGDPRRMQFPSEFEWIAPSGRGLLTHYMPAHYAAGWWMDACATLAEAEDEVYRLFTEMKKVAATRNVLLPVGTDFTPPNRWITAIHRDWNTRYTWPKFVCALPSEFFAAVRTELAQHGVDPSPQTRDMNPIYTGCHVSYIDTKQANRAAEAALLGAERFAVFAAGLTGVDYPEAALAKAWAQLSYGAHHDAITGSEADQVYLDLLTSWRDAWQLAAATRDNALAALSGLVRCGTGGEHAVVWNPVARDRTDIVTACLHKPLPAGVRVIAPDGTELPAHVGHGGSTVSWLARDVPSLGWRAYRLTPAAEASGWQAVPGSRISNEQHQLTADPQRGGGISSWRHGGREMLIEGGLGNQLAVYDEYLRHPQSGEGPWHLVPSGNLFTSAVARDVTVQAYRGPLGERLVVSGRIRDVLTYTQTVTLWHGVDRVDCATTIDEFTGADHLLRVRWPCPIPGAMPVAEVADAVIGRGFGLLHEPSGRSVDTAQHPWTLDTPAHRWFGLSATARISVGDGSRAVSVAEVITAGAPTRELMVALVGAGVTATCTDAEGPRYGNLAVDSNLPDTRIALGGPDRNAFTRAVLDAADPAYTAELHHQLERRGSARVWVPAERPLAEVWLPGADLTGPRALPVLVIAGREEDALHAEIARVAQDLVDAQIVVHQDVDAAMEPFESRTVALLNRGVPSFAVDSAGTLHTALLRSCTSWPSASWTDDPRRTAPDGSAFQLQHWTHTFDYALVAGDGDWRQSAIPARSAEFAEPLRAVAASGESGPLPASGSLLRFDPSDGVALGALKAMGNPTACGSAQPVDPNTVTLRLVETRGADTAVTLHSDLGPVSVLGRADLLEKSQEHPEPSRLHGYEIATVTARLALESLGTSAPLAPEVEAAQPLYARYWLHNRGPAPLGGLPLTPALHPHRVAAQPGARLTLDLTVASDCVDAELSGALTIQCPAGWASTPDRSSVRLAAGGHQSIPLEVTVPVGTSAGLYPVRARLDPTGDIPAAWRQSVEDVAVVRVGDPGADRLLYVDDPAGVEVIAGQSARLTVAVGTDAHAEFAVEAHLISPWGTWEWAGPPALGAAVPAGGQVEIGFDIAPPVWAQPGTWWALVRVAGAGTLAYSAAVRLAVLAATTEGRD</sequence>
<dbReference type="SUPFAM" id="SSF88713">
    <property type="entry name" value="Glycoside hydrolase/deacetylase"/>
    <property type="match status" value="1"/>
</dbReference>
<evidence type="ECO:0000313" key="7">
    <source>
        <dbReference type="EMBL" id="ORA00775.1"/>
    </source>
</evidence>
<reference evidence="8" key="1">
    <citation type="submission" date="2015-04" db="EMBL/GenBank/DDBJ databases">
        <title>Genome sequence of Mycobacterium arupense GUC1.</title>
        <authorList>
            <person name="Greninger A.L."/>
            <person name="Cunningham G."/>
            <person name="Chiu C.Y."/>
            <person name="Miller S."/>
        </authorList>
    </citation>
    <scope>NUCLEOTIDE SEQUENCE [LARGE SCALE GENOMIC DNA]</scope>
    <source>
        <strain evidence="8">GUC1</strain>
    </source>
</reference>
<accession>A0A0F5N2I4</accession>
<dbReference type="Proteomes" id="UP000192327">
    <property type="component" value="Unassembled WGS sequence"/>
</dbReference>
<dbReference type="SUPFAM" id="SSF88688">
    <property type="entry name" value="Families 57/38 glycoside transferase middle domain"/>
    <property type="match status" value="1"/>
</dbReference>
<dbReference type="Gene3D" id="1.20.1270.50">
    <property type="entry name" value="Glycoside hydrolase family 38, central domain"/>
    <property type="match status" value="1"/>
</dbReference>